<feature type="transmembrane region" description="Helical" evidence="1">
    <location>
        <begin position="295"/>
        <end position="319"/>
    </location>
</feature>
<evidence type="ECO:0000256" key="1">
    <source>
        <dbReference type="SAM" id="Phobius"/>
    </source>
</evidence>
<reference evidence="2" key="1">
    <citation type="submission" date="2022-08" db="EMBL/GenBank/DDBJ databases">
        <title>Novel sulphate-reducing endosymbionts in the free-living metamonad Anaeramoeba.</title>
        <authorList>
            <person name="Jerlstrom-Hultqvist J."/>
            <person name="Cepicka I."/>
            <person name="Gallot-Lavallee L."/>
            <person name="Salas-Leiva D."/>
            <person name="Curtis B.A."/>
            <person name="Zahonova K."/>
            <person name="Pipaliya S."/>
            <person name="Dacks J."/>
            <person name="Roger A.J."/>
        </authorList>
    </citation>
    <scope>NUCLEOTIDE SEQUENCE</scope>
    <source>
        <strain evidence="2">Busselton2</strain>
    </source>
</reference>
<protein>
    <recommendedName>
        <fullName evidence="4">Integral membrane protein</fullName>
    </recommendedName>
</protein>
<feature type="transmembrane region" description="Helical" evidence="1">
    <location>
        <begin position="148"/>
        <end position="171"/>
    </location>
</feature>
<organism evidence="2 3">
    <name type="scientific">Anaeramoeba flamelloides</name>
    <dbReference type="NCBI Taxonomy" id="1746091"/>
    <lineage>
        <taxon>Eukaryota</taxon>
        <taxon>Metamonada</taxon>
        <taxon>Anaeramoebidae</taxon>
        <taxon>Anaeramoeba</taxon>
    </lineage>
</organism>
<accession>A0AAV7YIZ6</accession>
<feature type="transmembrane region" description="Helical" evidence="1">
    <location>
        <begin position="226"/>
        <end position="244"/>
    </location>
</feature>
<keyword evidence="1" id="KW-0812">Transmembrane</keyword>
<evidence type="ECO:0000313" key="3">
    <source>
        <dbReference type="Proteomes" id="UP001146793"/>
    </source>
</evidence>
<keyword evidence="1" id="KW-0472">Membrane</keyword>
<feature type="transmembrane region" description="Helical" evidence="1">
    <location>
        <begin position="15"/>
        <end position="34"/>
    </location>
</feature>
<dbReference type="GO" id="GO:0016020">
    <property type="term" value="C:membrane"/>
    <property type="evidence" value="ECO:0007669"/>
    <property type="project" value="TreeGrafter"/>
</dbReference>
<comment type="caution">
    <text evidence="2">The sequence shown here is derived from an EMBL/GenBank/DDBJ whole genome shotgun (WGS) entry which is preliminary data.</text>
</comment>
<dbReference type="SUPFAM" id="SSF103481">
    <property type="entry name" value="Multidrug resistance efflux transporter EmrE"/>
    <property type="match status" value="1"/>
</dbReference>
<gene>
    <name evidence="2" type="ORF">M0812_25606</name>
</gene>
<dbReference type="EMBL" id="JANTQA010000060">
    <property type="protein sequence ID" value="KAJ3427975.1"/>
    <property type="molecule type" value="Genomic_DNA"/>
</dbReference>
<keyword evidence="1" id="KW-1133">Transmembrane helix</keyword>
<feature type="transmembrane region" description="Helical" evidence="1">
    <location>
        <begin position="54"/>
        <end position="74"/>
    </location>
</feature>
<evidence type="ECO:0008006" key="4">
    <source>
        <dbReference type="Google" id="ProtNLM"/>
    </source>
</evidence>
<feature type="transmembrane region" description="Helical" evidence="1">
    <location>
        <begin position="95"/>
        <end position="118"/>
    </location>
</feature>
<dbReference type="Proteomes" id="UP001146793">
    <property type="component" value="Unassembled WGS sequence"/>
</dbReference>
<dbReference type="Pfam" id="PF16913">
    <property type="entry name" value="PUNUT"/>
    <property type="match status" value="1"/>
</dbReference>
<dbReference type="InterPro" id="IPR037185">
    <property type="entry name" value="EmrE-like"/>
</dbReference>
<feature type="transmembrane region" description="Helical" evidence="1">
    <location>
        <begin position="264"/>
        <end position="283"/>
    </location>
</feature>
<feature type="transmembrane region" description="Helical" evidence="1">
    <location>
        <begin position="124"/>
        <end position="141"/>
    </location>
</feature>
<feature type="transmembrane region" description="Helical" evidence="1">
    <location>
        <begin position="186"/>
        <end position="205"/>
    </location>
</feature>
<name>A0AAV7YIZ6_9EUKA</name>
<proteinExistence type="predicted"/>
<sequence length="393" mass="44177">MSDLNHKTVSKTKRLTNVIIMLICGTGSIVFGKLQFQTKAVGRDGKKHYFNKPLWQNATMFLGMLLCFTFPFFLKTQEKKKDETKKPSSMKRLAKLTTAPATCDFLATYFMNIGLIFLPASMWQLLRGSIVIFSAILTVIYRKRKVPFFQWVGVSIVTIGLTLVGFAAIVGTHDTNGQQFSSIEKGVGIILVILAQFIQALQTIIEETLLHDYEDTNPAHIVGFEGLWGLLLCVVISAPIAYYVPKKSGFKEDSIDTFVMLGNSGFLIGICCVYIVVILLYNYTGMVITDFSSALLRNILDGLRTLFIWVTLIIIYYASPTSGFGEEWTNWSYLQLGGFIALVVGTFMYNKILKFPCFNYKEEYEQIESVNVLESSDLDDDLSSLMTSDSEEK</sequence>
<dbReference type="AlphaFoldDB" id="A0AAV7YIZ6"/>
<feature type="transmembrane region" description="Helical" evidence="1">
    <location>
        <begin position="331"/>
        <end position="349"/>
    </location>
</feature>
<evidence type="ECO:0000313" key="2">
    <source>
        <dbReference type="EMBL" id="KAJ3427975.1"/>
    </source>
</evidence>
<dbReference type="PANTHER" id="PTHR13146">
    <property type="match status" value="1"/>
</dbReference>